<reference evidence="9" key="1">
    <citation type="submission" date="2023-06" db="EMBL/GenBank/DDBJ databases">
        <title>Genome-scale phylogeny and comparative genomics of the fungal order Sordariales.</title>
        <authorList>
            <consortium name="Lawrence Berkeley National Laboratory"/>
            <person name="Hensen N."/>
            <person name="Bonometti L."/>
            <person name="Westerberg I."/>
            <person name="Brannstrom I.O."/>
            <person name="Guillou S."/>
            <person name="Cros-Aarteil S."/>
            <person name="Calhoun S."/>
            <person name="Haridas S."/>
            <person name="Kuo A."/>
            <person name="Mondo S."/>
            <person name="Pangilinan J."/>
            <person name="Riley R."/>
            <person name="LaButti K."/>
            <person name="Andreopoulos B."/>
            <person name="Lipzen A."/>
            <person name="Chen C."/>
            <person name="Yanf M."/>
            <person name="Daum C."/>
            <person name="Ng V."/>
            <person name="Clum A."/>
            <person name="Steindorff A."/>
            <person name="Ohm R."/>
            <person name="Martin F."/>
            <person name="Silar P."/>
            <person name="Natvig D."/>
            <person name="Lalanne C."/>
            <person name="Gautier V."/>
            <person name="Ament-velasquez S.L."/>
            <person name="Kruys A."/>
            <person name="Hutchinson M.I."/>
            <person name="Powell A.J."/>
            <person name="Barry K."/>
            <person name="Miller A.N."/>
            <person name="Grigoriev I.V."/>
            <person name="Debuchy R."/>
            <person name="Gladieux P."/>
            <person name="Thoren M.H."/>
            <person name="Johannesson H."/>
        </authorList>
    </citation>
    <scope>NUCLEOTIDE SEQUENCE</scope>
    <source>
        <strain evidence="9">SMH3187-1</strain>
    </source>
</reference>
<gene>
    <name evidence="9" type="ORF">B0T18DRAFT_202078</name>
</gene>
<feature type="domain" description="Rhodopsin" evidence="8">
    <location>
        <begin position="27"/>
        <end position="266"/>
    </location>
</feature>
<name>A0AA40BTE6_9PEZI</name>
<dbReference type="Pfam" id="PF20684">
    <property type="entry name" value="Fung_rhodopsin"/>
    <property type="match status" value="1"/>
</dbReference>
<evidence type="ECO:0000256" key="3">
    <source>
        <dbReference type="ARBA" id="ARBA00022989"/>
    </source>
</evidence>
<feature type="transmembrane region" description="Helical" evidence="7">
    <location>
        <begin position="240"/>
        <end position="260"/>
    </location>
</feature>
<dbReference type="PANTHER" id="PTHR33048">
    <property type="entry name" value="PTH11-LIKE INTEGRAL MEMBRANE PROTEIN (AFU_ORTHOLOGUE AFUA_5G11245)"/>
    <property type="match status" value="1"/>
</dbReference>
<protein>
    <recommendedName>
        <fullName evidence="8">Rhodopsin domain-containing protein</fullName>
    </recommendedName>
</protein>
<evidence type="ECO:0000313" key="9">
    <source>
        <dbReference type="EMBL" id="KAK0740057.1"/>
    </source>
</evidence>
<evidence type="ECO:0000256" key="2">
    <source>
        <dbReference type="ARBA" id="ARBA00022692"/>
    </source>
</evidence>
<keyword evidence="3 7" id="KW-1133">Transmembrane helix</keyword>
<dbReference type="Proteomes" id="UP001172155">
    <property type="component" value="Unassembled WGS sequence"/>
</dbReference>
<evidence type="ECO:0000313" key="10">
    <source>
        <dbReference type="Proteomes" id="UP001172155"/>
    </source>
</evidence>
<sequence length="407" mass="44693">MHLAGEAPWALGVMWALAAVVFLLLLLRLYTRIVCLASYGIDDHVYVVAFIFLVIFTIFTHIAGLYGFGQTPAEIGDIERVVKATLYECIGQSFAIIGMAIAKCSLGTFLLRLVTQKWHRIAIWAAMTLVTLASIAQLLCFWLSCVPLNYVYDRRNPDGYCPIDTRPTSYILCVSTIIVDFFFAIFPWIIVWDLQMPKREKYTIAGSMSLGLVAAAAGIKRTTEVEGLYTPNYLRDSVGLIVWSSAEMAVTLICIGIPVCRPLYKRMFQRILGESSSGGYQKQSAGADSSMMLRTIGGGIVGPDGLPIAKKPPASGNTTDREADEISFTDVKLRADGPFSRTVVGSGGGKRAGRQTDLDNASDEEILDEYRRSQMQRKLSDVDSREKGAEGGGDGITVTETYRVERS</sequence>
<dbReference type="EMBL" id="JAUKUD010000006">
    <property type="protein sequence ID" value="KAK0740057.1"/>
    <property type="molecule type" value="Genomic_DNA"/>
</dbReference>
<dbReference type="GO" id="GO:0016020">
    <property type="term" value="C:membrane"/>
    <property type="evidence" value="ECO:0007669"/>
    <property type="project" value="UniProtKB-SubCell"/>
</dbReference>
<keyword evidence="2 7" id="KW-0812">Transmembrane</keyword>
<comment type="caution">
    <text evidence="9">The sequence shown here is derived from an EMBL/GenBank/DDBJ whole genome shotgun (WGS) entry which is preliminary data.</text>
</comment>
<proteinExistence type="inferred from homology"/>
<organism evidence="9 10">
    <name type="scientific">Schizothecium vesticola</name>
    <dbReference type="NCBI Taxonomy" id="314040"/>
    <lineage>
        <taxon>Eukaryota</taxon>
        <taxon>Fungi</taxon>
        <taxon>Dikarya</taxon>
        <taxon>Ascomycota</taxon>
        <taxon>Pezizomycotina</taxon>
        <taxon>Sordariomycetes</taxon>
        <taxon>Sordariomycetidae</taxon>
        <taxon>Sordariales</taxon>
        <taxon>Schizotheciaceae</taxon>
        <taxon>Schizothecium</taxon>
    </lineage>
</organism>
<comment type="subcellular location">
    <subcellularLocation>
        <location evidence="1">Membrane</location>
        <topology evidence="1">Multi-pass membrane protein</topology>
    </subcellularLocation>
</comment>
<comment type="similarity">
    <text evidence="5">Belongs to the SAT4 family.</text>
</comment>
<keyword evidence="4 7" id="KW-0472">Membrane</keyword>
<evidence type="ECO:0000256" key="7">
    <source>
        <dbReference type="SAM" id="Phobius"/>
    </source>
</evidence>
<evidence type="ECO:0000256" key="5">
    <source>
        <dbReference type="ARBA" id="ARBA00038359"/>
    </source>
</evidence>
<evidence type="ECO:0000256" key="1">
    <source>
        <dbReference type="ARBA" id="ARBA00004141"/>
    </source>
</evidence>
<dbReference type="PANTHER" id="PTHR33048:SF93">
    <property type="entry name" value="INTEGRAL MEMBRANE PROTEIN"/>
    <property type="match status" value="1"/>
</dbReference>
<evidence type="ECO:0000256" key="6">
    <source>
        <dbReference type="SAM" id="MobiDB-lite"/>
    </source>
</evidence>
<keyword evidence="10" id="KW-1185">Reference proteome</keyword>
<evidence type="ECO:0000259" key="8">
    <source>
        <dbReference type="Pfam" id="PF20684"/>
    </source>
</evidence>
<evidence type="ECO:0000256" key="4">
    <source>
        <dbReference type="ARBA" id="ARBA00023136"/>
    </source>
</evidence>
<feature type="transmembrane region" description="Helical" evidence="7">
    <location>
        <begin position="89"/>
        <end position="111"/>
    </location>
</feature>
<feature type="region of interest" description="Disordered" evidence="6">
    <location>
        <begin position="339"/>
        <end position="407"/>
    </location>
</feature>
<dbReference type="InterPro" id="IPR052337">
    <property type="entry name" value="SAT4-like"/>
</dbReference>
<feature type="transmembrane region" description="Helical" evidence="7">
    <location>
        <begin position="169"/>
        <end position="190"/>
    </location>
</feature>
<accession>A0AA40BTE6</accession>
<dbReference type="InterPro" id="IPR049326">
    <property type="entry name" value="Rhodopsin_dom_fungi"/>
</dbReference>
<feature type="compositionally biased region" description="Basic and acidic residues" evidence="6">
    <location>
        <begin position="368"/>
        <end position="389"/>
    </location>
</feature>
<feature type="transmembrane region" description="Helical" evidence="7">
    <location>
        <begin position="123"/>
        <end position="149"/>
    </location>
</feature>
<feature type="transmembrane region" description="Helical" evidence="7">
    <location>
        <begin position="12"/>
        <end position="33"/>
    </location>
</feature>
<dbReference type="AlphaFoldDB" id="A0AA40BTE6"/>
<feature type="transmembrane region" description="Helical" evidence="7">
    <location>
        <begin position="45"/>
        <end position="69"/>
    </location>
</feature>